<proteinExistence type="predicted"/>
<dbReference type="InterPro" id="IPR050595">
    <property type="entry name" value="Bact_response_regulator"/>
</dbReference>
<dbReference type="GO" id="GO:0000160">
    <property type="term" value="P:phosphorelay signal transduction system"/>
    <property type="evidence" value="ECO:0007669"/>
    <property type="project" value="InterPro"/>
</dbReference>
<sequence length="117" mass="12967">MKKTVLVIDDEAHVRMLYAEELRSRGYDSVTADGSEDVLALVARNSPDLVILDIKLGEKSGLDVLQTLRSRHAALPIILCTAYDSFRHDLKSIAADAYVVKSYDSSELMDTVGRLLK</sequence>
<protein>
    <submittedName>
        <fullName evidence="4">Two-component system response regulator</fullName>
    </submittedName>
</protein>
<keyword evidence="5" id="KW-1185">Reference proteome</keyword>
<evidence type="ECO:0000259" key="3">
    <source>
        <dbReference type="PROSITE" id="PS50110"/>
    </source>
</evidence>
<evidence type="ECO:0000313" key="4">
    <source>
        <dbReference type="EMBL" id="AMD93322.1"/>
    </source>
</evidence>
<evidence type="ECO:0000313" key="5">
    <source>
        <dbReference type="Proteomes" id="UP000063964"/>
    </source>
</evidence>
<dbReference type="PANTHER" id="PTHR44591">
    <property type="entry name" value="STRESS RESPONSE REGULATOR PROTEIN 1"/>
    <property type="match status" value="1"/>
</dbReference>
<keyword evidence="1 2" id="KW-0597">Phosphoprotein</keyword>
<dbReference type="SMART" id="SM00448">
    <property type="entry name" value="REC"/>
    <property type="match status" value="1"/>
</dbReference>
<dbReference type="KEGG" id="doa:AXF15_09575"/>
<dbReference type="Pfam" id="PF00072">
    <property type="entry name" value="Response_reg"/>
    <property type="match status" value="1"/>
</dbReference>
<dbReference type="AlphaFoldDB" id="A0A0X8JR45"/>
<dbReference type="Gene3D" id="3.40.50.2300">
    <property type="match status" value="1"/>
</dbReference>
<dbReference type="InterPro" id="IPR011006">
    <property type="entry name" value="CheY-like_superfamily"/>
</dbReference>
<feature type="domain" description="Response regulatory" evidence="3">
    <location>
        <begin position="4"/>
        <end position="116"/>
    </location>
</feature>
<dbReference type="InterPro" id="IPR001789">
    <property type="entry name" value="Sig_transdc_resp-reg_receiver"/>
</dbReference>
<dbReference type="PROSITE" id="PS50110">
    <property type="entry name" value="RESPONSE_REGULATORY"/>
    <property type="match status" value="1"/>
</dbReference>
<accession>A0A0X8JR45</accession>
<dbReference type="RefSeq" id="WP_066606579.1">
    <property type="nucleotide sequence ID" value="NZ_CP014230.1"/>
</dbReference>
<dbReference type="EMBL" id="CP014230">
    <property type="protein sequence ID" value="AMD93322.1"/>
    <property type="molecule type" value="Genomic_DNA"/>
</dbReference>
<evidence type="ECO:0000256" key="1">
    <source>
        <dbReference type="ARBA" id="ARBA00022553"/>
    </source>
</evidence>
<dbReference type="Proteomes" id="UP000063964">
    <property type="component" value="Chromosome"/>
</dbReference>
<organism evidence="4 5">
    <name type="scientific">Desulfomicrobium orale DSM 12838</name>
    <dbReference type="NCBI Taxonomy" id="888061"/>
    <lineage>
        <taxon>Bacteria</taxon>
        <taxon>Pseudomonadati</taxon>
        <taxon>Thermodesulfobacteriota</taxon>
        <taxon>Desulfovibrionia</taxon>
        <taxon>Desulfovibrionales</taxon>
        <taxon>Desulfomicrobiaceae</taxon>
        <taxon>Desulfomicrobium</taxon>
    </lineage>
</organism>
<dbReference type="STRING" id="888061.AXF15_09575"/>
<dbReference type="OrthoDB" id="9788090at2"/>
<name>A0A0X8JR45_9BACT</name>
<evidence type="ECO:0000256" key="2">
    <source>
        <dbReference type="PROSITE-ProRule" id="PRU00169"/>
    </source>
</evidence>
<gene>
    <name evidence="4" type="ORF">AXF15_09575</name>
</gene>
<dbReference type="SUPFAM" id="SSF52172">
    <property type="entry name" value="CheY-like"/>
    <property type="match status" value="1"/>
</dbReference>
<feature type="modified residue" description="4-aspartylphosphate" evidence="2">
    <location>
        <position position="53"/>
    </location>
</feature>
<reference evidence="5" key="1">
    <citation type="submission" date="2016-02" db="EMBL/GenBank/DDBJ databases">
        <authorList>
            <person name="Holder M.E."/>
            <person name="Ajami N.J."/>
            <person name="Petrosino J.F."/>
        </authorList>
    </citation>
    <scope>NUCLEOTIDE SEQUENCE [LARGE SCALE GENOMIC DNA]</scope>
    <source>
        <strain evidence="5">DSM 12838</strain>
    </source>
</reference>
<dbReference type="PANTHER" id="PTHR44591:SF18">
    <property type="entry name" value="REGULATORY PROTEIN"/>
    <property type="match status" value="1"/>
</dbReference>